<protein>
    <submittedName>
        <fullName evidence="2">Uncharacterized protein</fullName>
    </submittedName>
</protein>
<gene>
    <name evidence="2" type="ORF">M407DRAFT_245272</name>
</gene>
<evidence type="ECO:0000256" key="1">
    <source>
        <dbReference type="SAM" id="MobiDB-lite"/>
    </source>
</evidence>
<organism evidence="2 3">
    <name type="scientific">Tulasnella calospora MUT 4182</name>
    <dbReference type="NCBI Taxonomy" id="1051891"/>
    <lineage>
        <taxon>Eukaryota</taxon>
        <taxon>Fungi</taxon>
        <taxon>Dikarya</taxon>
        <taxon>Basidiomycota</taxon>
        <taxon>Agaricomycotina</taxon>
        <taxon>Agaricomycetes</taxon>
        <taxon>Cantharellales</taxon>
        <taxon>Tulasnellaceae</taxon>
        <taxon>Tulasnella</taxon>
    </lineage>
</organism>
<name>A0A0C3KL20_9AGAM</name>
<accession>A0A0C3KL20</accession>
<reference evidence="3" key="2">
    <citation type="submission" date="2015-01" db="EMBL/GenBank/DDBJ databases">
        <title>Evolutionary Origins and Diversification of the Mycorrhizal Mutualists.</title>
        <authorList>
            <consortium name="DOE Joint Genome Institute"/>
            <consortium name="Mycorrhizal Genomics Consortium"/>
            <person name="Kohler A."/>
            <person name="Kuo A."/>
            <person name="Nagy L.G."/>
            <person name="Floudas D."/>
            <person name="Copeland A."/>
            <person name="Barry K.W."/>
            <person name="Cichocki N."/>
            <person name="Veneault-Fourrey C."/>
            <person name="LaButti K."/>
            <person name="Lindquist E.A."/>
            <person name="Lipzen A."/>
            <person name="Lundell T."/>
            <person name="Morin E."/>
            <person name="Murat C."/>
            <person name="Riley R."/>
            <person name="Ohm R."/>
            <person name="Sun H."/>
            <person name="Tunlid A."/>
            <person name="Henrissat B."/>
            <person name="Grigoriev I.V."/>
            <person name="Hibbett D.S."/>
            <person name="Martin F."/>
        </authorList>
    </citation>
    <scope>NUCLEOTIDE SEQUENCE [LARGE SCALE GENOMIC DNA]</scope>
    <source>
        <strain evidence="3">MUT 4182</strain>
    </source>
</reference>
<keyword evidence="3" id="KW-1185">Reference proteome</keyword>
<dbReference type="HOGENOM" id="CLU_3108156_0_0_1"/>
<evidence type="ECO:0000313" key="2">
    <source>
        <dbReference type="EMBL" id="KIO22123.1"/>
    </source>
</evidence>
<dbReference type="AlphaFoldDB" id="A0A0C3KL20"/>
<proteinExistence type="predicted"/>
<evidence type="ECO:0000313" key="3">
    <source>
        <dbReference type="Proteomes" id="UP000054248"/>
    </source>
</evidence>
<feature type="region of interest" description="Disordered" evidence="1">
    <location>
        <begin position="1"/>
        <end position="26"/>
    </location>
</feature>
<dbReference type="EMBL" id="KN823118">
    <property type="protein sequence ID" value="KIO22123.1"/>
    <property type="molecule type" value="Genomic_DNA"/>
</dbReference>
<dbReference type="Proteomes" id="UP000054248">
    <property type="component" value="Unassembled WGS sequence"/>
</dbReference>
<sequence length="51" mass="5673">MLKRVVGTDDAVSQTLPGGMEDTETRVSEVAVGPVDNWDKSEVLRERQRSK</sequence>
<reference evidence="2 3" key="1">
    <citation type="submission" date="2014-04" db="EMBL/GenBank/DDBJ databases">
        <authorList>
            <consortium name="DOE Joint Genome Institute"/>
            <person name="Kuo A."/>
            <person name="Girlanda M."/>
            <person name="Perotto S."/>
            <person name="Kohler A."/>
            <person name="Nagy L.G."/>
            <person name="Floudas D."/>
            <person name="Copeland A."/>
            <person name="Barry K.W."/>
            <person name="Cichocki N."/>
            <person name="Veneault-Fourrey C."/>
            <person name="LaButti K."/>
            <person name="Lindquist E.A."/>
            <person name="Lipzen A."/>
            <person name="Lundell T."/>
            <person name="Morin E."/>
            <person name="Murat C."/>
            <person name="Sun H."/>
            <person name="Tunlid A."/>
            <person name="Henrissat B."/>
            <person name="Grigoriev I.V."/>
            <person name="Hibbett D.S."/>
            <person name="Martin F."/>
            <person name="Nordberg H.P."/>
            <person name="Cantor M.N."/>
            <person name="Hua S.X."/>
        </authorList>
    </citation>
    <scope>NUCLEOTIDE SEQUENCE [LARGE SCALE GENOMIC DNA]</scope>
    <source>
        <strain evidence="2 3">MUT 4182</strain>
    </source>
</reference>